<feature type="non-terminal residue" evidence="1">
    <location>
        <position position="43"/>
    </location>
</feature>
<gene>
    <name evidence="1" type="ORF">S03H2_50588</name>
</gene>
<proteinExistence type="predicted"/>
<evidence type="ECO:0000313" key="1">
    <source>
        <dbReference type="EMBL" id="GAH66560.1"/>
    </source>
</evidence>
<reference evidence="1" key="1">
    <citation type="journal article" date="2014" name="Front. Microbiol.">
        <title>High frequency of phylogenetically diverse reductive dehalogenase-homologous genes in deep subseafloor sedimentary metagenomes.</title>
        <authorList>
            <person name="Kawai M."/>
            <person name="Futagami T."/>
            <person name="Toyoda A."/>
            <person name="Takaki Y."/>
            <person name="Nishi S."/>
            <person name="Hori S."/>
            <person name="Arai W."/>
            <person name="Tsubouchi T."/>
            <person name="Morono Y."/>
            <person name="Uchiyama I."/>
            <person name="Ito T."/>
            <person name="Fujiyama A."/>
            <person name="Inagaki F."/>
            <person name="Takami H."/>
        </authorList>
    </citation>
    <scope>NUCLEOTIDE SEQUENCE</scope>
    <source>
        <strain evidence="1">Expedition CK06-06</strain>
    </source>
</reference>
<accession>X1IBB5</accession>
<dbReference type="AlphaFoldDB" id="X1IBB5"/>
<protein>
    <submittedName>
        <fullName evidence="1">Uncharacterized protein</fullName>
    </submittedName>
</protein>
<name>X1IBB5_9ZZZZ</name>
<comment type="caution">
    <text evidence="1">The sequence shown here is derived from an EMBL/GenBank/DDBJ whole genome shotgun (WGS) entry which is preliminary data.</text>
</comment>
<sequence length="43" mass="5221">MRFKLFHHKNRTLANYVKEFSSLKMLESRGQWEVEVLSLPQQN</sequence>
<dbReference type="EMBL" id="BARU01032046">
    <property type="protein sequence ID" value="GAH66560.1"/>
    <property type="molecule type" value="Genomic_DNA"/>
</dbReference>
<organism evidence="1">
    <name type="scientific">marine sediment metagenome</name>
    <dbReference type="NCBI Taxonomy" id="412755"/>
    <lineage>
        <taxon>unclassified sequences</taxon>
        <taxon>metagenomes</taxon>
        <taxon>ecological metagenomes</taxon>
    </lineage>
</organism>